<evidence type="ECO:0000313" key="2">
    <source>
        <dbReference type="EMBL" id="MBP1985609.1"/>
    </source>
</evidence>
<organism evidence="2 3">
    <name type="scientific">Halolamina salifodinae</name>
    <dbReference type="NCBI Taxonomy" id="1202767"/>
    <lineage>
        <taxon>Archaea</taxon>
        <taxon>Methanobacteriati</taxon>
        <taxon>Methanobacteriota</taxon>
        <taxon>Stenosarchaea group</taxon>
        <taxon>Halobacteria</taxon>
        <taxon>Halobacteriales</taxon>
        <taxon>Haloferacaceae</taxon>
    </lineage>
</organism>
<dbReference type="AlphaFoldDB" id="A0A8T4GRY3"/>
<keyword evidence="1" id="KW-1133">Transmembrane helix</keyword>
<feature type="transmembrane region" description="Helical" evidence="1">
    <location>
        <begin position="125"/>
        <end position="142"/>
    </location>
</feature>
<feature type="transmembrane region" description="Helical" evidence="1">
    <location>
        <begin position="92"/>
        <end position="113"/>
    </location>
</feature>
<sequence length="458" mass="50237">MTTEDIRSFEFSDLVERWRLITLSAAVVAFSLSVIREFSGGPTPGADPAFLQHAGWYFTQGAKPYIHFWDVKPPMTHLTTAVLAYFSFGNMFVLHIYSVTLITISGIVSVYLVAKATHHITRDNLASLTAGICMLTIAGYHYHAAQGFYPKFLAITLGLAGIIFQLRQQPIYSGIVVALSAGYIQHGAVFSLLALGLAAQYNGRRGVRITLVAIATTTALVLAPIFIIGSGEAMIVETIIVFVSASEPSGNIAILRRLGKGFVYTGYASIPVLLGVYGLIRIAPKNLSKTWWVLSGATLYAVQIFFVDFDSYPDLFFGLIFVSIGTGLLVASLKDRRRQAVTGVIIAVAVVSVTVLGGFGVVTNKTVYTDSLDDSLDKSDTLIHTSVKAIEGHFNAESMRRDSIKQDIERLNTQPSLDQYFWQKIIPETCHYRLSTTEIKWLKQTNRPIMADTCGAWP</sequence>
<accession>A0A8T4GRY3</accession>
<comment type="caution">
    <text evidence="2">The sequence shown here is derived from an EMBL/GenBank/DDBJ whole genome shotgun (WGS) entry which is preliminary data.</text>
</comment>
<feature type="transmembrane region" description="Helical" evidence="1">
    <location>
        <begin position="315"/>
        <end position="333"/>
    </location>
</feature>
<reference evidence="2" key="1">
    <citation type="submission" date="2021-03" db="EMBL/GenBank/DDBJ databases">
        <title>Genomic Encyclopedia of Type Strains, Phase IV (KMG-IV): sequencing the most valuable type-strain genomes for metagenomic binning, comparative biology and taxonomic classification.</title>
        <authorList>
            <person name="Goeker M."/>
        </authorList>
    </citation>
    <scope>NUCLEOTIDE SEQUENCE</scope>
    <source>
        <strain evidence="2">DSM 26232</strain>
    </source>
</reference>
<dbReference type="InterPro" id="IPR031897">
    <property type="entry name" value="AglS"/>
</dbReference>
<proteinExistence type="predicted"/>
<name>A0A8T4GRY3_9EURY</name>
<keyword evidence="1" id="KW-0812">Transmembrane</keyword>
<keyword evidence="1" id="KW-0472">Membrane</keyword>
<dbReference type="EMBL" id="JAGGLC010000001">
    <property type="protein sequence ID" value="MBP1985609.1"/>
    <property type="molecule type" value="Genomic_DNA"/>
</dbReference>
<feature type="transmembrane region" description="Helical" evidence="1">
    <location>
        <begin position="340"/>
        <end position="362"/>
    </location>
</feature>
<feature type="transmembrane region" description="Helical" evidence="1">
    <location>
        <begin position="171"/>
        <end position="197"/>
    </location>
</feature>
<gene>
    <name evidence="2" type="ORF">J2753_000082</name>
</gene>
<feature type="transmembrane region" description="Helical" evidence="1">
    <location>
        <begin position="209"/>
        <end position="228"/>
    </location>
</feature>
<dbReference type="OrthoDB" id="237187at2157"/>
<protein>
    <submittedName>
        <fullName evidence="2">Uncharacterized protein</fullName>
    </submittedName>
</protein>
<feature type="transmembrane region" description="Helical" evidence="1">
    <location>
        <begin position="261"/>
        <end position="279"/>
    </location>
</feature>
<feature type="transmembrane region" description="Helical" evidence="1">
    <location>
        <begin position="20"/>
        <end position="38"/>
    </location>
</feature>
<dbReference type="RefSeq" id="WP_209489365.1">
    <property type="nucleotide sequence ID" value="NZ_JAGGLC010000001.1"/>
</dbReference>
<keyword evidence="3" id="KW-1185">Reference proteome</keyword>
<dbReference type="Proteomes" id="UP000823736">
    <property type="component" value="Unassembled WGS sequence"/>
</dbReference>
<dbReference type="GO" id="GO:0004169">
    <property type="term" value="F:dolichyl-phosphate-mannose-protein mannosyltransferase activity"/>
    <property type="evidence" value="ECO:0007669"/>
    <property type="project" value="InterPro"/>
</dbReference>
<dbReference type="Pfam" id="PF15971">
    <property type="entry name" value="Mannosyl_trans4"/>
    <property type="match status" value="1"/>
</dbReference>
<feature type="transmembrane region" description="Helical" evidence="1">
    <location>
        <begin position="235"/>
        <end position="255"/>
    </location>
</feature>
<evidence type="ECO:0000313" key="3">
    <source>
        <dbReference type="Proteomes" id="UP000823736"/>
    </source>
</evidence>
<evidence type="ECO:0000256" key="1">
    <source>
        <dbReference type="SAM" id="Phobius"/>
    </source>
</evidence>